<dbReference type="InterPro" id="IPR043504">
    <property type="entry name" value="Peptidase_S1_PA_chymotrypsin"/>
</dbReference>
<accession>A0A2V4BVR2</accession>
<feature type="signal peptide" evidence="1">
    <location>
        <begin position="1"/>
        <end position="18"/>
    </location>
</feature>
<keyword evidence="3" id="KW-1185">Reference proteome</keyword>
<dbReference type="OrthoDB" id="9766361at2"/>
<comment type="caution">
    <text evidence="2">The sequence shown here is derived from an EMBL/GenBank/DDBJ whole genome shotgun (WGS) entry which is preliminary data.</text>
</comment>
<dbReference type="SUPFAM" id="SSF50494">
    <property type="entry name" value="Trypsin-like serine proteases"/>
    <property type="match status" value="1"/>
</dbReference>
<keyword evidence="1" id="KW-0732">Signal</keyword>
<gene>
    <name evidence="2" type="ORF">DMB65_04555</name>
</gene>
<evidence type="ECO:0000256" key="1">
    <source>
        <dbReference type="SAM" id="SignalP"/>
    </source>
</evidence>
<dbReference type="EMBL" id="QJHK01000003">
    <property type="protein sequence ID" value="PXY41840.1"/>
    <property type="molecule type" value="Genomic_DNA"/>
</dbReference>
<evidence type="ECO:0008006" key="4">
    <source>
        <dbReference type="Google" id="ProtNLM"/>
    </source>
</evidence>
<protein>
    <recommendedName>
        <fullName evidence="4">Serine protease</fullName>
    </recommendedName>
</protein>
<dbReference type="RefSeq" id="WP_110305495.1">
    <property type="nucleotide sequence ID" value="NZ_QJHK01000003.1"/>
</dbReference>
<sequence length="369" mass="41469">MKAILSLSLAFLSTMCWAQVEKAIKQEAKTLVKKMEADKIIFERNSVDQIQEKSNNLKKESLAEPAAATFELQQAKISTEGTEWMGEKAISVSVVPSLEEIFNPKRLHGPAQFDSRIEIAQLKPDVDWQVAIRKCSESVAMVVEKENLTKISRNQYQLNTAVTLGNRYNLCTGQAFANQLTVGIGTAFIIDEDIMMTAAHVLQRPLKDYAIVFGYRIINSLGTAETGIAAEDVYYPVSLEKNYGDLDLIIFKTDRQLNRPALEWEKSKALKKGDEIYMLGYPMGLPQKLAINADLSDNSHHQYFYTSLDSFQGNSGSPVFNYQTHKIIGVLVSGYVDYELHGDCYKTAICRQPYCTGEKVMRIELAFDD</sequence>
<evidence type="ECO:0000313" key="3">
    <source>
        <dbReference type="Proteomes" id="UP000247903"/>
    </source>
</evidence>
<name>A0A2V4BVR2_9FLAO</name>
<feature type="chain" id="PRO_5016151747" description="Serine protease" evidence="1">
    <location>
        <begin position="19"/>
        <end position="369"/>
    </location>
</feature>
<dbReference type="Gene3D" id="2.40.10.10">
    <property type="entry name" value="Trypsin-like serine proteases"/>
    <property type="match status" value="2"/>
</dbReference>
<dbReference type="AlphaFoldDB" id="A0A2V4BVR2"/>
<dbReference type="InterPro" id="IPR009003">
    <property type="entry name" value="Peptidase_S1_PA"/>
</dbReference>
<organism evidence="2 3">
    <name type="scientific">Flavobacterium cheongpyeongense</name>
    <dbReference type="NCBI Taxonomy" id="2212651"/>
    <lineage>
        <taxon>Bacteria</taxon>
        <taxon>Pseudomonadati</taxon>
        <taxon>Bacteroidota</taxon>
        <taxon>Flavobacteriia</taxon>
        <taxon>Flavobacteriales</taxon>
        <taxon>Flavobacteriaceae</taxon>
        <taxon>Flavobacterium</taxon>
    </lineage>
</organism>
<dbReference type="Pfam" id="PF13365">
    <property type="entry name" value="Trypsin_2"/>
    <property type="match status" value="1"/>
</dbReference>
<proteinExistence type="predicted"/>
<dbReference type="Proteomes" id="UP000247903">
    <property type="component" value="Unassembled WGS sequence"/>
</dbReference>
<reference evidence="2 3" key="1">
    <citation type="submission" date="2018-05" db="EMBL/GenBank/DDBJ databases">
        <title>Flavobacterium sp. strain IMCC34759, incomplete genome.</title>
        <authorList>
            <person name="Joung Y."/>
            <person name="Cho J."/>
        </authorList>
    </citation>
    <scope>NUCLEOTIDE SEQUENCE [LARGE SCALE GENOMIC DNA]</scope>
    <source>
        <strain evidence="2 3">IMCC34759</strain>
    </source>
</reference>
<evidence type="ECO:0000313" key="2">
    <source>
        <dbReference type="EMBL" id="PXY41840.1"/>
    </source>
</evidence>